<keyword evidence="12" id="KW-1185">Reference proteome</keyword>
<comment type="subcellular location">
    <subcellularLocation>
        <location evidence="1">Secreted</location>
    </subcellularLocation>
</comment>
<dbReference type="PANTHER" id="PTHR11802:SF280">
    <property type="entry name" value="SERINE CARBOXYPEPTIDASE-LIKE 35"/>
    <property type="match status" value="1"/>
</dbReference>
<dbReference type="AlphaFoldDB" id="A0ABD1M031"/>
<evidence type="ECO:0000256" key="3">
    <source>
        <dbReference type="ARBA" id="ARBA00022525"/>
    </source>
</evidence>
<reference evidence="11 12" key="1">
    <citation type="submission" date="2024-08" db="EMBL/GenBank/DDBJ databases">
        <title>Insights into the chromosomal genome structure of Flemingia macrophylla.</title>
        <authorList>
            <person name="Ding Y."/>
            <person name="Zhao Y."/>
            <person name="Bi W."/>
            <person name="Wu M."/>
            <person name="Zhao G."/>
            <person name="Gong Y."/>
            <person name="Li W."/>
            <person name="Zhang P."/>
        </authorList>
    </citation>
    <scope>NUCLEOTIDE SEQUENCE [LARGE SCALE GENOMIC DNA]</scope>
    <source>
        <strain evidence="11">DYQJB</strain>
        <tissue evidence="11">Leaf</tissue>
    </source>
</reference>
<dbReference type="Proteomes" id="UP001603857">
    <property type="component" value="Unassembled WGS sequence"/>
</dbReference>
<feature type="chain" id="PRO_5044531828" description="Carboxypeptidase" evidence="10">
    <location>
        <begin position="21"/>
        <end position="465"/>
    </location>
</feature>
<dbReference type="InterPro" id="IPR018202">
    <property type="entry name" value="Ser_caboxypep_ser_AS"/>
</dbReference>
<evidence type="ECO:0000313" key="12">
    <source>
        <dbReference type="Proteomes" id="UP001603857"/>
    </source>
</evidence>
<dbReference type="EC" id="3.4.16.-" evidence="10"/>
<comment type="similarity">
    <text evidence="2 10">Belongs to the peptidase S10 family.</text>
</comment>
<evidence type="ECO:0000256" key="10">
    <source>
        <dbReference type="RuleBase" id="RU361156"/>
    </source>
</evidence>
<evidence type="ECO:0000256" key="9">
    <source>
        <dbReference type="ARBA" id="ARBA00023180"/>
    </source>
</evidence>
<evidence type="ECO:0000256" key="7">
    <source>
        <dbReference type="ARBA" id="ARBA00022801"/>
    </source>
</evidence>
<evidence type="ECO:0000256" key="1">
    <source>
        <dbReference type="ARBA" id="ARBA00004613"/>
    </source>
</evidence>
<evidence type="ECO:0000256" key="8">
    <source>
        <dbReference type="ARBA" id="ARBA00023157"/>
    </source>
</evidence>
<dbReference type="GO" id="GO:0006508">
    <property type="term" value="P:proteolysis"/>
    <property type="evidence" value="ECO:0007669"/>
    <property type="project" value="UniProtKB-KW"/>
</dbReference>
<dbReference type="FunFam" id="3.40.50.11320:FF:000001">
    <property type="entry name" value="Carboxypeptidase"/>
    <property type="match status" value="1"/>
</dbReference>
<dbReference type="InterPro" id="IPR001563">
    <property type="entry name" value="Peptidase_S10"/>
</dbReference>
<dbReference type="InterPro" id="IPR033124">
    <property type="entry name" value="Ser_caboxypep_his_AS"/>
</dbReference>
<protein>
    <recommendedName>
        <fullName evidence="10">Carboxypeptidase</fullName>
        <ecNumber evidence="10">3.4.16.-</ecNumber>
    </recommendedName>
</protein>
<keyword evidence="4 10" id="KW-0121">Carboxypeptidase</keyword>
<sequence>MTMVSIAATLLFPFFIFAAAMTPEQKADKVTSLPGQPNVSFEHFSGYVRLGLDKEKAFFYWFFEAEESPSEKPLVLWLQGGPGCSSIASGAAQELGPFLVKDKGLEFNRFSWNRVANVIFLESPVGVGFSYTNSSKDLDELGDLVTATDNYAFLLGWLERFPSFKYHDFYITGESYAGHYVPQLADLIYERNKEGKKDSYINLKGILVGNAVLDDLADTKGFVDYAWTHAIISDNTYFGLINNCYLDFSIQNQTQLCYSHIKNLMISYNDINIFNIYSPVCTKDNGEPASRHLSLHELWHKIPSVYNPCIEDEVSKYFNNKDVQKALHANTTSLAYPYTLCSTVMGKWNDMPKTVLPLIQKLLTVGLRIWIYSGDTDGRIPVTSTKYSINKMGLKVKKAWRAWFYKHQVAGWVEEYEGGLTFVTIRGAGHQVPTFAPGQALSLFSHFLSSRSLPSSSVSGDHIFL</sequence>
<keyword evidence="9" id="KW-0325">Glycoprotein</keyword>
<evidence type="ECO:0000256" key="6">
    <source>
        <dbReference type="ARBA" id="ARBA00022729"/>
    </source>
</evidence>
<proteinExistence type="inferred from homology"/>
<dbReference type="FunFam" id="3.40.50.1820:FF:000030">
    <property type="entry name" value="Carboxypeptidase"/>
    <property type="match status" value="1"/>
</dbReference>
<dbReference type="EMBL" id="JBGMDY010000007">
    <property type="protein sequence ID" value="KAL2329144.1"/>
    <property type="molecule type" value="Genomic_DNA"/>
</dbReference>
<accession>A0ABD1M031</accession>
<dbReference type="PANTHER" id="PTHR11802">
    <property type="entry name" value="SERINE PROTEASE FAMILY S10 SERINE CARBOXYPEPTIDASE"/>
    <property type="match status" value="1"/>
</dbReference>
<evidence type="ECO:0000313" key="11">
    <source>
        <dbReference type="EMBL" id="KAL2329144.1"/>
    </source>
</evidence>
<dbReference type="PRINTS" id="PR00724">
    <property type="entry name" value="CRBOXYPTASEC"/>
</dbReference>
<dbReference type="Gene3D" id="6.10.250.940">
    <property type="match status" value="1"/>
</dbReference>
<dbReference type="GO" id="GO:0004185">
    <property type="term" value="F:serine-type carboxypeptidase activity"/>
    <property type="evidence" value="ECO:0007669"/>
    <property type="project" value="UniProtKB-UniRule"/>
</dbReference>
<dbReference type="SUPFAM" id="SSF53474">
    <property type="entry name" value="alpha/beta-Hydrolases"/>
    <property type="match status" value="1"/>
</dbReference>
<evidence type="ECO:0000256" key="2">
    <source>
        <dbReference type="ARBA" id="ARBA00009431"/>
    </source>
</evidence>
<dbReference type="GO" id="GO:0005576">
    <property type="term" value="C:extracellular region"/>
    <property type="evidence" value="ECO:0007669"/>
    <property type="project" value="UniProtKB-SubCell"/>
</dbReference>
<dbReference type="PROSITE" id="PS00560">
    <property type="entry name" value="CARBOXYPEPT_SER_HIS"/>
    <property type="match status" value="1"/>
</dbReference>
<name>A0ABD1M031_9FABA</name>
<dbReference type="InterPro" id="IPR029058">
    <property type="entry name" value="AB_hydrolase_fold"/>
</dbReference>
<comment type="caution">
    <text evidence="11">The sequence shown here is derived from an EMBL/GenBank/DDBJ whole genome shotgun (WGS) entry which is preliminary data.</text>
</comment>
<dbReference type="Pfam" id="PF00450">
    <property type="entry name" value="Peptidase_S10"/>
    <property type="match status" value="1"/>
</dbReference>
<evidence type="ECO:0000256" key="5">
    <source>
        <dbReference type="ARBA" id="ARBA00022670"/>
    </source>
</evidence>
<organism evidence="11 12">
    <name type="scientific">Flemingia macrophylla</name>
    <dbReference type="NCBI Taxonomy" id="520843"/>
    <lineage>
        <taxon>Eukaryota</taxon>
        <taxon>Viridiplantae</taxon>
        <taxon>Streptophyta</taxon>
        <taxon>Embryophyta</taxon>
        <taxon>Tracheophyta</taxon>
        <taxon>Spermatophyta</taxon>
        <taxon>Magnoliopsida</taxon>
        <taxon>eudicotyledons</taxon>
        <taxon>Gunneridae</taxon>
        <taxon>Pentapetalae</taxon>
        <taxon>rosids</taxon>
        <taxon>fabids</taxon>
        <taxon>Fabales</taxon>
        <taxon>Fabaceae</taxon>
        <taxon>Papilionoideae</taxon>
        <taxon>50 kb inversion clade</taxon>
        <taxon>NPAAA clade</taxon>
        <taxon>indigoferoid/millettioid clade</taxon>
        <taxon>Phaseoleae</taxon>
        <taxon>Flemingia</taxon>
    </lineage>
</organism>
<dbReference type="Gene3D" id="3.40.50.1820">
    <property type="entry name" value="alpha/beta hydrolase"/>
    <property type="match status" value="1"/>
</dbReference>
<feature type="signal peptide" evidence="10">
    <location>
        <begin position="1"/>
        <end position="20"/>
    </location>
</feature>
<gene>
    <name evidence="11" type="ORF">Fmac_022571</name>
</gene>
<keyword evidence="8" id="KW-1015">Disulfide bond</keyword>
<dbReference type="Gene3D" id="3.40.50.11320">
    <property type="match status" value="1"/>
</dbReference>
<keyword evidence="5 10" id="KW-0645">Protease</keyword>
<dbReference type="PROSITE" id="PS00131">
    <property type="entry name" value="CARBOXYPEPT_SER_SER"/>
    <property type="match status" value="1"/>
</dbReference>
<keyword evidence="7 10" id="KW-0378">Hydrolase</keyword>
<evidence type="ECO:0000256" key="4">
    <source>
        <dbReference type="ARBA" id="ARBA00022645"/>
    </source>
</evidence>
<keyword evidence="6 10" id="KW-0732">Signal</keyword>
<keyword evidence="3" id="KW-0964">Secreted</keyword>